<dbReference type="InterPro" id="IPR000537">
    <property type="entry name" value="UbiA_prenyltransferase"/>
</dbReference>
<feature type="region of interest" description="Disordered" evidence="5">
    <location>
        <begin position="1"/>
        <end position="24"/>
    </location>
</feature>
<evidence type="ECO:0000256" key="5">
    <source>
        <dbReference type="SAM" id="MobiDB-lite"/>
    </source>
</evidence>
<keyword evidence="8" id="KW-1185">Reference proteome</keyword>
<evidence type="ECO:0000256" key="3">
    <source>
        <dbReference type="ARBA" id="ARBA00022989"/>
    </source>
</evidence>
<dbReference type="EMBL" id="CP043959">
    <property type="protein sequence ID" value="QER90112.1"/>
    <property type="molecule type" value="Genomic_DNA"/>
</dbReference>
<comment type="subcellular location">
    <subcellularLocation>
        <location evidence="1">Membrane</location>
        <topology evidence="1">Multi-pass membrane protein</topology>
    </subcellularLocation>
</comment>
<evidence type="ECO:0008006" key="9">
    <source>
        <dbReference type="Google" id="ProtNLM"/>
    </source>
</evidence>
<dbReference type="Pfam" id="PF01040">
    <property type="entry name" value="UbiA"/>
    <property type="match status" value="1"/>
</dbReference>
<proteinExistence type="predicted"/>
<keyword evidence="3 6" id="KW-1133">Transmembrane helix</keyword>
<keyword evidence="4 6" id="KW-0472">Membrane</keyword>
<reference evidence="7 8" key="1">
    <citation type="submission" date="2019-09" db="EMBL/GenBank/DDBJ databases">
        <title>Draft genome sequence of the Ebosin-producing strain Streptomyces sp. 139.</title>
        <authorList>
            <person name="Ai L."/>
            <person name="Geng M."/>
            <person name="Ma M."/>
            <person name="Bai L."/>
        </authorList>
    </citation>
    <scope>NUCLEOTIDE SEQUENCE [LARGE SCALE GENOMIC DNA]</scope>
    <source>
        <strain evidence="7 8">139</strain>
    </source>
</reference>
<feature type="transmembrane region" description="Helical" evidence="6">
    <location>
        <begin position="157"/>
        <end position="175"/>
    </location>
</feature>
<dbReference type="Proteomes" id="UP000324308">
    <property type="component" value="Chromosome"/>
</dbReference>
<feature type="transmembrane region" description="Helical" evidence="6">
    <location>
        <begin position="252"/>
        <end position="269"/>
    </location>
</feature>
<evidence type="ECO:0000313" key="8">
    <source>
        <dbReference type="Proteomes" id="UP000324308"/>
    </source>
</evidence>
<evidence type="ECO:0000256" key="2">
    <source>
        <dbReference type="ARBA" id="ARBA00022692"/>
    </source>
</evidence>
<evidence type="ECO:0000256" key="1">
    <source>
        <dbReference type="ARBA" id="ARBA00004141"/>
    </source>
</evidence>
<dbReference type="InterPro" id="IPR044878">
    <property type="entry name" value="UbiA_sf"/>
</dbReference>
<feature type="transmembrane region" description="Helical" evidence="6">
    <location>
        <begin position="181"/>
        <end position="201"/>
    </location>
</feature>
<evidence type="ECO:0000313" key="7">
    <source>
        <dbReference type="EMBL" id="QER90112.1"/>
    </source>
</evidence>
<organism evidence="7 8">
    <name type="scientific">Streptomyces tendae</name>
    <dbReference type="NCBI Taxonomy" id="1932"/>
    <lineage>
        <taxon>Bacteria</taxon>
        <taxon>Bacillati</taxon>
        <taxon>Actinomycetota</taxon>
        <taxon>Actinomycetes</taxon>
        <taxon>Kitasatosporales</taxon>
        <taxon>Streptomycetaceae</taxon>
        <taxon>Streptomyces</taxon>
    </lineage>
</organism>
<gene>
    <name evidence="7" type="ORF">F3L20_20120</name>
</gene>
<dbReference type="CDD" id="cd13956">
    <property type="entry name" value="PT_UbiA"/>
    <property type="match status" value="1"/>
</dbReference>
<dbReference type="RefSeq" id="WP_150157429.1">
    <property type="nucleotide sequence ID" value="NZ_CP043959.1"/>
</dbReference>
<evidence type="ECO:0000256" key="6">
    <source>
        <dbReference type="SAM" id="Phobius"/>
    </source>
</evidence>
<feature type="transmembrane region" description="Helical" evidence="6">
    <location>
        <begin position="222"/>
        <end position="240"/>
    </location>
</feature>
<dbReference type="Gene3D" id="1.10.357.140">
    <property type="entry name" value="UbiA prenyltransferase"/>
    <property type="match status" value="1"/>
</dbReference>
<keyword evidence="2 6" id="KW-0812">Transmembrane</keyword>
<evidence type="ECO:0000256" key="4">
    <source>
        <dbReference type="ARBA" id="ARBA00023136"/>
    </source>
</evidence>
<sequence>MTSSPTAPGYLASVSHHPSGVLPRTTPRRVPALLRACHPEPALAVTLFVTALGVTAGRGVAGSAAVAAAVLAGQLSVGWSNDAVDARRDTACGRRDKPVAAGRLPARTVAVAAWTALGLCVPLSLLSGVAAGLAHLTGVAAGWCYNLRLKHSVLSPLPYAVGFASLPVFVTLGLPSPAWPAWWAVAAGALLGVGAHLANVLPDIEDDLATGVRGLPQRLGRTACRWLAPLVMLSAVWVVVAGPPGAACRGGLLLAVVAGAVAVAGTALAAGRHSRWPFRAAMVVAGMAVSRLLLHGTDLA</sequence>
<accession>A0ABX5ZZJ2</accession>
<protein>
    <recommendedName>
        <fullName evidence="9">UbiA family prenyltransferase</fullName>
    </recommendedName>
</protein>
<name>A0ABX5ZZJ2_STRTE</name>